<evidence type="ECO:0000256" key="3">
    <source>
        <dbReference type="ARBA" id="ARBA00022741"/>
    </source>
</evidence>
<protein>
    <submittedName>
        <fullName evidence="10">Thiol reductant ABC exporter subunit CydD</fullName>
    </submittedName>
</protein>
<dbReference type="NCBIfam" id="TIGR02857">
    <property type="entry name" value="CydD"/>
    <property type="match status" value="1"/>
</dbReference>
<feature type="transmembrane region" description="Helical" evidence="7">
    <location>
        <begin position="68"/>
        <end position="97"/>
    </location>
</feature>
<proteinExistence type="predicted"/>
<dbReference type="Pfam" id="PF00664">
    <property type="entry name" value="ABC_membrane"/>
    <property type="match status" value="1"/>
</dbReference>
<evidence type="ECO:0000313" key="11">
    <source>
        <dbReference type="Proteomes" id="UP001260872"/>
    </source>
</evidence>
<evidence type="ECO:0000256" key="6">
    <source>
        <dbReference type="ARBA" id="ARBA00023136"/>
    </source>
</evidence>
<comment type="subcellular location">
    <subcellularLocation>
        <location evidence="1">Cell membrane</location>
        <topology evidence="1">Multi-pass membrane protein</topology>
    </subcellularLocation>
</comment>
<evidence type="ECO:0000259" key="9">
    <source>
        <dbReference type="PROSITE" id="PS50929"/>
    </source>
</evidence>
<gene>
    <name evidence="10" type="primary">cydD</name>
    <name evidence="10" type="ORF">RH857_12445</name>
</gene>
<feature type="transmembrane region" description="Helical" evidence="7">
    <location>
        <begin position="20"/>
        <end position="48"/>
    </location>
</feature>
<dbReference type="RefSeq" id="WP_310538297.1">
    <property type="nucleotide sequence ID" value="NZ_BAAAOC010000011.1"/>
</dbReference>
<dbReference type="Gene3D" id="3.40.50.300">
    <property type="entry name" value="P-loop containing nucleotide triphosphate hydrolases"/>
    <property type="match status" value="1"/>
</dbReference>
<dbReference type="InterPro" id="IPR003593">
    <property type="entry name" value="AAA+_ATPase"/>
</dbReference>
<dbReference type="InterPro" id="IPR036640">
    <property type="entry name" value="ABC1_TM_sf"/>
</dbReference>
<evidence type="ECO:0000256" key="1">
    <source>
        <dbReference type="ARBA" id="ARBA00004651"/>
    </source>
</evidence>
<evidence type="ECO:0000313" key="10">
    <source>
        <dbReference type="EMBL" id="MDR5712929.1"/>
    </source>
</evidence>
<dbReference type="SUPFAM" id="SSF90123">
    <property type="entry name" value="ABC transporter transmembrane region"/>
    <property type="match status" value="1"/>
</dbReference>
<dbReference type="PROSITE" id="PS50893">
    <property type="entry name" value="ABC_TRANSPORTER_2"/>
    <property type="match status" value="1"/>
</dbReference>
<sequence>MKPLDLRLLRYAGAARGFLLLAVALGLAQVLLVLAFAWLLAALLTTAIGDVFGAPITDFPVPGGLSTAGMLGGLGVVVALRAALSWAVEVCAARAAVKVKSQLRGRTAQALTSAVAGGRAEAASHQLNQAQAVTVLGSGLDALDNYFSRYLPQLVLTALAVPVHLAVLAVYDMTTAVIVALTMPLIPVFMVLIGWSTQAAQQRQRERLSHLARAYLDLVEGLSTLKVFNRQHHQRQNLVRISEAHRRSTMKVLRISFLSGFVLELAASLSVALVAVSIGVRLIDGSLGLFVGLFALLIVPEAYAPLRQVGVNYHAAADGVAAAEDIFEILDVADQDPGAHDDVSPRPEIVSPPPRGGAAREVQALSLQDLGARRGGTPVLSALTCRLPAGALTAITGPSGGGKSTFFATLLGLLPCTGSVELELADGRSRPLLREDIAWSGQRSGLRSGTVLENIALGDPAADPQTAQQVLQDLGLQELELDRELGVRGEGLSGGQAHRVAVARALYRARRRGCPVLLLDEPSAALDPEAEDRLLQVLQEEAQSGRVVVVITHRRRLAEAAAHRIELKESNDHAAL</sequence>
<accession>A0ABU1FW71</accession>
<keyword evidence="4" id="KW-0067">ATP-binding</keyword>
<dbReference type="SUPFAM" id="SSF52540">
    <property type="entry name" value="P-loop containing nucleoside triphosphate hydrolases"/>
    <property type="match status" value="1"/>
</dbReference>
<dbReference type="SMART" id="SM00382">
    <property type="entry name" value="AAA"/>
    <property type="match status" value="1"/>
</dbReference>
<organism evidence="10 11">
    <name type="scientific">Nesterenkonia flava</name>
    <dbReference type="NCBI Taxonomy" id="469799"/>
    <lineage>
        <taxon>Bacteria</taxon>
        <taxon>Bacillati</taxon>
        <taxon>Actinomycetota</taxon>
        <taxon>Actinomycetes</taxon>
        <taxon>Micrococcales</taxon>
        <taxon>Micrococcaceae</taxon>
        <taxon>Nesterenkonia</taxon>
    </lineage>
</organism>
<keyword evidence="2 7" id="KW-0812">Transmembrane</keyword>
<keyword evidence="11" id="KW-1185">Reference proteome</keyword>
<dbReference type="PROSITE" id="PS50929">
    <property type="entry name" value="ABC_TM1F"/>
    <property type="match status" value="1"/>
</dbReference>
<keyword evidence="6 7" id="KW-0472">Membrane</keyword>
<evidence type="ECO:0000256" key="5">
    <source>
        <dbReference type="ARBA" id="ARBA00022989"/>
    </source>
</evidence>
<evidence type="ECO:0000256" key="4">
    <source>
        <dbReference type="ARBA" id="ARBA00022840"/>
    </source>
</evidence>
<feature type="transmembrane region" description="Helical" evidence="7">
    <location>
        <begin position="150"/>
        <end position="171"/>
    </location>
</feature>
<dbReference type="InterPro" id="IPR014216">
    <property type="entry name" value="ABC_transptr_CydD"/>
</dbReference>
<feature type="transmembrane region" description="Helical" evidence="7">
    <location>
        <begin position="255"/>
        <end position="280"/>
    </location>
</feature>
<feature type="domain" description="ABC transporter" evidence="8">
    <location>
        <begin position="365"/>
        <end position="576"/>
    </location>
</feature>
<name>A0ABU1FW71_9MICC</name>
<dbReference type="InterPro" id="IPR011527">
    <property type="entry name" value="ABC1_TM_dom"/>
</dbReference>
<feature type="transmembrane region" description="Helical" evidence="7">
    <location>
        <begin position="177"/>
        <end position="197"/>
    </location>
</feature>
<dbReference type="InterPro" id="IPR027417">
    <property type="entry name" value="P-loop_NTPase"/>
</dbReference>
<reference evidence="11" key="1">
    <citation type="submission" date="2023-07" db="EMBL/GenBank/DDBJ databases">
        <title>Description of three actinobacteria isolated from air of manufacturing shop in a pharmaceutical factory.</title>
        <authorList>
            <person name="Zhang D.-F."/>
        </authorList>
    </citation>
    <scope>NUCLEOTIDE SEQUENCE [LARGE SCALE GENOMIC DNA]</scope>
    <source>
        <strain evidence="11">CCTCC AB 207010</strain>
    </source>
</reference>
<keyword evidence="3" id="KW-0547">Nucleotide-binding</keyword>
<dbReference type="Pfam" id="PF00005">
    <property type="entry name" value="ABC_tran"/>
    <property type="match status" value="1"/>
</dbReference>
<dbReference type="CDD" id="cd18584">
    <property type="entry name" value="ABC_6TM_AarD_CydD"/>
    <property type="match status" value="1"/>
</dbReference>
<evidence type="ECO:0000259" key="8">
    <source>
        <dbReference type="PROSITE" id="PS50893"/>
    </source>
</evidence>
<dbReference type="InterPro" id="IPR039421">
    <property type="entry name" value="Type_1_exporter"/>
</dbReference>
<dbReference type="Gene3D" id="1.20.1560.10">
    <property type="entry name" value="ABC transporter type 1, transmembrane domain"/>
    <property type="match status" value="1"/>
</dbReference>
<keyword evidence="5 7" id="KW-1133">Transmembrane helix</keyword>
<dbReference type="Proteomes" id="UP001260872">
    <property type="component" value="Unassembled WGS sequence"/>
</dbReference>
<feature type="transmembrane region" description="Helical" evidence="7">
    <location>
        <begin position="286"/>
        <end position="304"/>
    </location>
</feature>
<dbReference type="PANTHER" id="PTHR24221:SF590">
    <property type="entry name" value="COMPONENT LINKED WITH THE ASSEMBLY OF CYTOCHROME' TRANSPORT TRANSMEMBRANE ATP-BINDING PROTEIN ABC TRANSPORTER CYDD-RELATED"/>
    <property type="match status" value="1"/>
</dbReference>
<evidence type="ECO:0000256" key="2">
    <source>
        <dbReference type="ARBA" id="ARBA00022692"/>
    </source>
</evidence>
<comment type="caution">
    <text evidence="10">The sequence shown here is derived from an EMBL/GenBank/DDBJ whole genome shotgun (WGS) entry which is preliminary data.</text>
</comment>
<dbReference type="InterPro" id="IPR003439">
    <property type="entry name" value="ABC_transporter-like_ATP-bd"/>
</dbReference>
<dbReference type="EMBL" id="JAVKGT010000043">
    <property type="protein sequence ID" value="MDR5712929.1"/>
    <property type="molecule type" value="Genomic_DNA"/>
</dbReference>
<feature type="domain" description="ABC transmembrane type-1" evidence="9">
    <location>
        <begin position="20"/>
        <end position="318"/>
    </location>
</feature>
<dbReference type="PANTHER" id="PTHR24221">
    <property type="entry name" value="ATP-BINDING CASSETTE SUB-FAMILY B"/>
    <property type="match status" value="1"/>
</dbReference>
<evidence type="ECO:0000256" key="7">
    <source>
        <dbReference type="SAM" id="Phobius"/>
    </source>
</evidence>